<keyword evidence="6" id="KW-0807">Transducer</keyword>
<proteinExistence type="inferred from homology"/>
<dbReference type="EMBL" id="CAXLJM020000078">
    <property type="protein sequence ID" value="CAL8129498.1"/>
    <property type="molecule type" value="Genomic_DNA"/>
</dbReference>
<comment type="subcellular location">
    <subcellularLocation>
        <location evidence="1">Membrane</location>
    </subcellularLocation>
</comment>
<feature type="transmembrane region" description="Helical" evidence="7">
    <location>
        <begin position="274"/>
        <end position="299"/>
    </location>
</feature>
<evidence type="ECO:0000256" key="2">
    <source>
        <dbReference type="ARBA" id="ARBA00010663"/>
    </source>
</evidence>
<dbReference type="SUPFAM" id="SSF81321">
    <property type="entry name" value="Family A G protein-coupled receptor-like"/>
    <property type="match status" value="1"/>
</dbReference>
<dbReference type="CDD" id="cd14978">
    <property type="entry name" value="7tmA_FMRFamide_R-like"/>
    <property type="match status" value="1"/>
</dbReference>
<organism evidence="9 10">
    <name type="scientific">Orchesella dallaii</name>
    <dbReference type="NCBI Taxonomy" id="48710"/>
    <lineage>
        <taxon>Eukaryota</taxon>
        <taxon>Metazoa</taxon>
        <taxon>Ecdysozoa</taxon>
        <taxon>Arthropoda</taxon>
        <taxon>Hexapoda</taxon>
        <taxon>Collembola</taxon>
        <taxon>Entomobryomorpha</taxon>
        <taxon>Entomobryoidea</taxon>
        <taxon>Orchesellidae</taxon>
        <taxon>Orchesellinae</taxon>
        <taxon>Orchesella</taxon>
    </lineage>
</organism>
<feature type="transmembrane region" description="Helical" evidence="7">
    <location>
        <begin position="110"/>
        <end position="131"/>
    </location>
</feature>
<accession>A0ABP1RKF1</accession>
<keyword evidence="4 7" id="KW-1133">Transmembrane helix</keyword>
<dbReference type="InterPro" id="IPR053093">
    <property type="entry name" value="GPCR-like"/>
</dbReference>
<dbReference type="PRINTS" id="PR00237">
    <property type="entry name" value="GPCRRHODOPSN"/>
</dbReference>
<evidence type="ECO:0000313" key="10">
    <source>
        <dbReference type="Proteomes" id="UP001642540"/>
    </source>
</evidence>
<feature type="transmembrane region" description="Helical" evidence="7">
    <location>
        <begin position="38"/>
        <end position="58"/>
    </location>
</feature>
<feature type="transmembrane region" description="Helical" evidence="7">
    <location>
        <begin position="152"/>
        <end position="172"/>
    </location>
</feature>
<evidence type="ECO:0000313" key="9">
    <source>
        <dbReference type="EMBL" id="CAL8129498.1"/>
    </source>
</evidence>
<evidence type="ECO:0000256" key="5">
    <source>
        <dbReference type="ARBA" id="ARBA00023136"/>
    </source>
</evidence>
<keyword evidence="6" id="KW-0675">Receptor</keyword>
<protein>
    <recommendedName>
        <fullName evidence="8">G-protein coupled receptors family 1 profile domain-containing protein</fullName>
    </recommendedName>
</protein>
<dbReference type="Proteomes" id="UP001642540">
    <property type="component" value="Unassembled WGS sequence"/>
</dbReference>
<evidence type="ECO:0000256" key="7">
    <source>
        <dbReference type="SAM" id="Phobius"/>
    </source>
</evidence>
<evidence type="ECO:0000256" key="1">
    <source>
        <dbReference type="ARBA" id="ARBA00004370"/>
    </source>
</evidence>
<dbReference type="PROSITE" id="PS50262">
    <property type="entry name" value="G_PROTEIN_RECEP_F1_2"/>
    <property type="match status" value="1"/>
</dbReference>
<evidence type="ECO:0000256" key="6">
    <source>
        <dbReference type="RuleBase" id="RU000688"/>
    </source>
</evidence>
<dbReference type="InterPro" id="IPR000276">
    <property type="entry name" value="GPCR_Rhodpsn"/>
</dbReference>
<dbReference type="SMART" id="SM01381">
    <property type="entry name" value="7TM_GPCR_Srsx"/>
    <property type="match status" value="1"/>
</dbReference>
<sequence length="382" mass="43139">MNYTNSSDMPPLNPCMSGGGDGLDEEKQKIIKWIAYKIFGPSVVAIGLLGNVLNLIVLTRPTMKGVTYSYLTGLACSDLGVLLFAVGMMIRQINLHSEKSWAMAFFYSHLEIPMANMFMASSIFIVVCLTIDRFISVCLPARFRSAQTSARPGMVIFLCYCVAFVISAPLAFLKHVCTMVDPVTNETIYSSPENTKITLKNAWKLYIITEEIIIRFGPAIILASLNFLIIIRFRQITKKRREILNTGGDAAGNDQLLLRGERISKRIYKEEKRLVILLTAIVVLFFITTTPVAFLAIFYSDKMHKNFAFQIFRAMANDLELCNFALNFYIYFLCSKEFRKKFLSFFTILLPQKAKTNIQSITLENVAHNKLPSTLKSQGNDV</sequence>
<reference evidence="9 10" key="1">
    <citation type="submission" date="2024-08" db="EMBL/GenBank/DDBJ databases">
        <authorList>
            <person name="Cucini C."/>
            <person name="Frati F."/>
        </authorList>
    </citation>
    <scope>NUCLEOTIDE SEQUENCE [LARGE SCALE GENOMIC DNA]</scope>
</reference>
<dbReference type="Pfam" id="PF00001">
    <property type="entry name" value="7tm_1"/>
    <property type="match status" value="1"/>
</dbReference>
<keyword evidence="6" id="KW-0297">G-protein coupled receptor</keyword>
<gene>
    <name evidence="9" type="ORF">ODALV1_LOCUS23230</name>
</gene>
<evidence type="ECO:0000256" key="3">
    <source>
        <dbReference type="ARBA" id="ARBA00022692"/>
    </source>
</evidence>
<keyword evidence="3 6" id="KW-0812">Transmembrane</keyword>
<dbReference type="Gene3D" id="1.20.1070.10">
    <property type="entry name" value="Rhodopsin 7-helix transmembrane proteins"/>
    <property type="match status" value="1"/>
</dbReference>
<evidence type="ECO:0000259" key="8">
    <source>
        <dbReference type="PROSITE" id="PS50262"/>
    </source>
</evidence>
<comment type="similarity">
    <text evidence="2 6">Belongs to the G-protein coupled receptor 1 family.</text>
</comment>
<feature type="transmembrane region" description="Helical" evidence="7">
    <location>
        <begin position="212"/>
        <end position="231"/>
    </location>
</feature>
<feature type="domain" description="G-protein coupled receptors family 1 profile" evidence="8">
    <location>
        <begin position="50"/>
        <end position="331"/>
    </location>
</feature>
<name>A0ABP1RKF1_9HEXA</name>
<keyword evidence="10" id="KW-1185">Reference proteome</keyword>
<feature type="transmembrane region" description="Helical" evidence="7">
    <location>
        <begin position="311"/>
        <end position="334"/>
    </location>
</feature>
<keyword evidence="5 7" id="KW-0472">Membrane</keyword>
<dbReference type="PANTHER" id="PTHR47760">
    <property type="entry name" value="G-PROTEIN COUPLED RECEPTOR B0563.6-LIKE PROTEIN-RELATED"/>
    <property type="match status" value="1"/>
</dbReference>
<comment type="caution">
    <text evidence="9">The sequence shown here is derived from an EMBL/GenBank/DDBJ whole genome shotgun (WGS) entry which is preliminary data.</text>
</comment>
<dbReference type="PANTHER" id="PTHR47760:SF1">
    <property type="entry name" value="G-PROTEIN COUPLED RECEPTORS FAMILY 1 PROFILE DOMAIN-CONTAINING PROTEIN"/>
    <property type="match status" value="1"/>
</dbReference>
<evidence type="ECO:0000256" key="4">
    <source>
        <dbReference type="ARBA" id="ARBA00022989"/>
    </source>
</evidence>
<dbReference type="InterPro" id="IPR017452">
    <property type="entry name" value="GPCR_Rhodpsn_7TM"/>
</dbReference>
<feature type="transmembrane region" description="Helical" evidence="7">
    <location>
        <begin position="70"/>
        <end position="90"/>
    </location>
</feature>
<dbReference type="PROSITE" id="PS00237">
    <property type="entry name" value="G_PROTEIN_RECEP_F1_1"/>
    <property type="match status" value="1"/>
</dbReference>